<evidence type="ECO:0000256" key="3">
    <source>
        <dbReference type="ARBA" id="ARBA00022527"/>
    </source>
</evidence>
<evidence type="ECO:0000256" key="1">
    <source>
        <dbReference type="ARBA" id="ARBA00004340"/>
    </source>
</evidence>
<dbReference type="EMBL" id="JAFCIX010000143">
    <property type="protein sequence ID" value="KAH6597476.1"/>
    <property type="molecule type" value="Genomic_DNA"/>
</dbReference>
<accession>A0ABQ8FIK4</accession>
<feature type="binding site" evidence="10">
    <location>
        <position position="218"/>
    </location>
    <ligand>
        <name>ATP</name>
        <dbReference type="ChEBI" id="CHEBI:30616"/>
    </ligand>
</feature>
<evidence type="ECO:0000313" key="13">
    <source>
        <dbReference type="EMBL" id="KAH6597476.1"/>
    </source>
</evidence>
<proteinExistence type="predicted"/>
<evidence type="ECO:0000256" key="6">
    <source>
        <dbReference type="ARBA" id="ARBA00022777"/>
    </source>
</evidence>
<dbReference type="InterPro" id="IPR000719">
    <property type="entry name" value="Prot_kinase_dom"/>
</dbReference>
<dbReference type="SMART" id="SM00220">
    <property type="entry name" value="S_TKc"/>
    <property type="match status" value="1"/>
</dbReference>
<dbReference type="PANTHER" id="PTHR22984">
    <property type="entry name" value="SERINE/THREONINE-PROTEIN KINASE PIM"/>
    <property type="match status" value="1"/>
</dbReference>
<comment type="subcellular location">
    <subcellularLocation>
        <location evidence="1">Host cell</location>
    </subcellularLocation>
</comment>
<keyword evidence="5 10" id="KW-0547">Nucleotide-binding</keyword>
<evidence type="ECO:0000256" key="10">
    <source>
        <dbReference type="PROSITE-ProRule" id="PRU10141"/>
    </source>
</evidence>
<protein>
    <recommendedName>
        <fullName evidence="2">non-specific serine/threonine protein kinase</fullName>
        <ecNumber evidence="2">2.7.11.1</ecNumber>
    </recommendedName>
</protein>
<dbReference type="InterPro" id="IPR051138">
    <property type="entry name" value="PIM_Ser/Thr_kinase"/>
</dbReference>
<evidence type="ECO:0000256" key="8">
    <source>
        <dbReference type="ARBA" id="ARBA00047899"/>
    </source>
</evidence>
<dbReference type="EC" id="2.7.11.1" evidence="2"/>
<reference evidence="13 14" key="1">
    <citation type="submission" date="2021-02" db="EMBL/GenBank/DDBJ databases">
        <title>Variation within the Batrachochytrium salamandrivorans European outbreak.</title>
        <authorList>
            <person name="Kelly M."/>
            <person name="Pasmans F."/>
            <person name="Shea T.P."/>
            <person name="Munoz J.F."/>
            <person name="Carranza S."/>
            <person name="Cuomo C.A."/>
            <person name="Martel A."/>
        </authorList>
    </citation>
    <scope>NUCLEOTIDE SEQUENCE [LARGE SCALE GENOMIC DNA]</scope>
    <source>
        <strain evidence="13 14">AMFP18/2</strain>
    </source>
</reference>
<gene>
    <name evidence="13" type="ORF">BASA50_004393</name>
</gene>
<dbReference type="SUPFAM" id="SSF56112">
    <property type="entry name" value="Protein kinase-like (PK-like)"/>
    <property type="match status" value="1"/>
</dbReference>
<organism evidence="13 14">
    <name type="scientific">Batrachochytrium salamandrivorans</name>
    <dbReference type="NCBI Taxonomy" id="1357716"/>
    <lineage>
        <taxon>Eukaryota</taxon>
        <taxon>Fungi</taxon>
        <taxon>Fungi incertae sedis</taxon>
        <taxon>Chytridiomycota</taxon>
        <taxon>Chytridiomycota incertae sedis</taxon>
        <taxon>Chytridiomycetes</taxon>
        <taxon>Rhizophydiales</taxon>
        <taxon>Rhizophydiales incertae sedis</taxon>
        <taxon>Batrachochytrium</taxon>
    </lineage>
</organism>
<feature type="region of interest" description="Disordered" evidence="11">
    <location>
        <begin position="127"/>
        <end position="148"/>
    </location>
</feature>
<dbReference type="PANTHER" id="PTHR22984:SF25">
    <property type="entry name" value="PROTEIN KINASE DOMAIN-CONTAINING PROTEIN"/>
    <property type="match status" value="1"/>
</dbReference>
<evidence type="ECO:0000256" key="9">
    <source>
        <dbReference type="ARBA" id="ARBA00048679"/>
    </source>
</evidence>
<comment type="caution">
    <text evidence="13">The sequence shown here is derived from an EMBL/GenBank/DDBJ whole genome shotgun (WGS) entry which is preliminary data.</text>
</comment>
<dbReference type="Proteomes" id="UP001648503">
    <property type="component" value="Unassembled WGS sequence"/>
</dbReference>
<dbReference type="InterPro" id="IPR017441">
    <property type="entry name" value="Protein_kinase_ATP_BS"/>
</dbReference>
<evidence type="ECO:0000256" key="2">
    <source>
        <dbReference type="ARBA" id="ARBA00012513"/>
    </source>
</evidence>
<keyword evidence="7 10" id="KW-0067">ATP-binding</keyword>
<dbReference type="Gene3D" id="3.30.200.20">
    <property type="entry name" value="Phosphorylase Kinase, domain 1"/>
    <property type="match status" value="1"/>
</dbReference>
<evidence type="ECO:0000259" key="12">
    <source>
        <dbReference type="PROSITE" id="PS50011"/>
    </source>
</evidence>
<dbReference type="Gene3D" id="1.10.510.10">
    <property type="entry name" value="Transferase(Phosphotransferase) domain 1"/>
    <property type="match status" value="1"/>
</dbReference>
<sequence length="526" mass="58976">MPFGVAPNEEHQATIKREFFSYYEEHQVITMISLYGLFILLLTAEAIHAQGNKDGVNGANQASGSNHNPKQDTDLPLRADYLSLKRPLQESNILDQSGAPSSADFQLEVECTGGRWLRKISKSCSQQQSPLELRPSTLHDPPQSDEMSLPAYAGESEVESYRQGQNTDQYREFIAGENKYFKSEYLFEDILGKGDSAMVYLATKKSNGMKVAYKSILKKPVEKYAFESNPRPRCHIPSPLVGFEEQSVAQCMSSRPANLLFPHEFALQMYLSRPGRENPYVPTTFDYIALEDEYILVMEHLDEKWSTLSKYVEKKGQLDIEEARNIIKEIVNAMISLKQQGVLHGDLNAGNVMYNTETRQVKLIDFGVSGKLPGWEVGKSVPLKSSDPPSTASEYKAGDDELQKHCYSAHPFAHLVVECDKVTGHRIQSGLLPAIQKITTQIAGSRTRSGCVECIYLTQQWSHKWRSRSEPVVGWTGLWSMNLCERGMIIGYWAARLADFPAGSVLAVSIHIVEIPPGSPCRSWLN</sequence>
<dbReference type="Pfam" id="PF00069">
    <property type="entry name" value="Pkinase"/>
    <property type="match status" value="1"/>
</dbReference>
<evidence type="ECO:0000256" key="7">
    <source>
        <dbReference type="ARBA" id="ARBA00022840"/>
    </source>
</evidence>
<dbReference type="PROSITE" id="PS50011">
    <property type="entry name" value="PROTEIN_KINASE_DOM"/>
    <property type="match status" value="1"/>
</dbReference>
<keyword evidence="4" id="KW-0808">Transferase</keyword>
<comment type="catalytic activity">
    <reaction evidence="8">
        <text>L-threonyl-[protein] + ATP = O-phospho-L-threonyl-[protein] + ADP + H(+)</text>
        <dbReference type="Rhea" id="RHEA:46608"/>
        <dbReference type="Rhea" id="RHEA-COMP:11060"/>
        <dbReference type="Rhea" id="RHEA-COMP:11605"/>
        <dbReference type="ChEBI" id="CHEBI:15378"/>
        <dbReference type="ChEBI" id="CHEBI:30013"/>
        <dbReference type="ChEBI" id="CHEBI:30616"/>
        <dbReference type="ChEBI" id="CHEBI:61977"/>
        <dbReference type="ChEBI" id="CHEBI:456216"/>
        <dbReference type="EC" id="2.7.11.1"/>
    </reaction>
</comment>
<name>A0ABQ8FIK4_9FUNG</name>
<keyword evidence="3" id="KW-0723">Serine/threonine-protein kinase</keyword>
<dbReference type="PROSITE" id="PS00107">
    <property type="entry name" value="PROTEIN_KINASE_ATP"/>
    <property type="match status" value="1"/>
</dbReference>
<keyword evidence="14" id="KW-1185">Reference proteome</keyword>
<comment type="catalytic activity">
    <reaction evidence="9">
        <text>L-seryl-[protein] + ATP = O-phospho-L-seryl-[protein] + ADP + H(+)</text>
        <dbReference type="Rhea" id="RHEA:17989"/>
        <dbReference type="Rhea" id="RHEA-COMP:9863"/>
        <dbReference type="Rhea" id="RHEA-COMP:11604"/>
        <dbReference type="ChEBI" id="CHEBI:15378"/>
        <dbReference type="ChEBI" id="CHEBI:29999"/>
        <dbReference type="ChEBI" id="CHEBI:30616"/>
        <dbReference type="ChEBI" id="CHEBI:83421"/>
        <dbReference type="ChEBI" id="CHEBI:456216"/>
        <dbReference type="EC" id="2.7.11.1"/>
    </reaction>
</comment>
<evidence type="ECO:0000256" key="11">
    <source>
        <dbReference type="SAM" id="MobiDB-lite"/>
    </source>
</evidence>
<evidence type="ECO:0000313" key="14">
    <source>
        <dbReference type="Proteomes" id="UP001648503"/>
    </source>
</evidence>
<evidence type="ECO:0000256" key="4">
    <source>
        <dbReference type="ARBA" id="ARBA00022679"/>
    </source>
</evidence>
<feature type="domain" description="Protein kinase" evidence="12">
    <location>
        <begin position="185"/>
        <end position="526"/>
    </location>
</feature>
<keyword evidence="6" id="KW-0418">Kinase</keyword>
<evidence type="ECO:0000256" key="5">
    <source>
        <dbReference type="ARBA" id="ARBA00022741"/>
    </source>
</evidence>
<dbReference type="InterPro" id="IPR011009">
    <property type="entry name" value="Kinase-like_dom_sf"/>
</dbReference>